<dbReference type="RefSeq" id="WP_135872653.1">
    <property type="nucleotide sequence ID" value="NZ_SRSC01000005.1"/>
</dbReference>
<evidence type="ECO:0000256" key="1">
    <source>
        <dbReference type="SAM" id="SignalP"/>
    </source>
</evidence>
<keyword evidence="1" id="KW-0732">Signal</keyword>
<accession>A0A4S1CAE6</accession>
<evidence type="ECO:0000313" key="3">
    <source>
        <dbReference type="Proteomes" id="UP000306416"/>
    </source>
</evidence>
<proteinExistence type="predicted"/>
<keyword evidence="3" id="KW-1185">Reference proteome</keyword>
<dbReference type="Proteomes" id="UP000306416">
    <property type="component" value="Unassembled WGS sequence"/>
</dbReference>
<name>A0A4S1CAE6_9BACT</name>
<dbReference type="AlphaFoldDB" id="A0A4S1CAE6"/>
<evidence type="ECO:0008006" key="4">
    <source>
        <dbReference type="Google" id="ProtNLM"/>
    </source>
</evidence>
<gene>
    <name evidence="2" type="ORF">E4633_18885</name>
</gene>
<organism evidence="2 3">
    <name type="scientific">Geomonas terrae</name>
    <dbReference type="NCBI Taxonomy" id="2562681"/>
    <lineage>
        <taxon>Bacteria</taxon>
        <taxon>Pseudomonadati</taxon>
        <taxon>Thermodesulfobacteriota</taxon>
        <taxon>Desulfuromonadia</taxon>
        <taxon>Geobacterales</taxon>
        <taxon>Geobacteraceae</taxon>
        <taxon>Geomonas</taxon>
    </lineage>
</organism>
<comment type="caution">
    <text evidence="2">The sequence shown here is derived from an EMBL/GenBank/DDBJ whole genome shotgun (WGS) entry which is preliminary data.</text>
</comment>
<protein>
    <recommendedName>
        <fullName evidence="4">CARDB domain-containing protein</fullName>
    </recommendedName>
</protein>
<evidence type="ECO:0000313" key="2">
    <source>
        <dbReference type="EMBL" id="TGU70265.1"/>
    </source>
</evidence>
<dbReference type="EMBL" id="SRSC01000005">
    <property type="protein sequence ID" value="TGU70265.1"/>
    <property type="molecule type" value="Genomic_DNA"/>
</dbReference>
<reference evidence="2 3" key="1">
    <citation type="submission" date="2019-04" db="EMBL/GenBank/DDBJ databases">
        <title>Geobacter oryzae sp. nov., ferric-reducing bacteria isolated from paddy soil.</title>
        <authorList>
            <person name="Xu Z."/>
            <person name="Masuda Y."/>
            <person name="Itoh H."/>
            <person name="Senoo K."/>
        </authorList>
    </citation>
    <scope>NUCLEOTIDE SEQUENCE [LARGE SCALE GENOMIC DNA]</scope>
    <source>
        <strain evidence="2 3">Red111</strain>
    </source>
</reference>
<feature type="chain" id="PRO_5020724631" description="CARDB domain-containing protein" evidence="1">
    <location>
        <begin position="24"/>
        <end position="362"/>
    </location>
</feature>
<feature type="signal peptide" evidence="1">
    <location>
        <begin position="1"/>
        <end position="23"/>
    </location>
</feature>
<sequence>MKTLFSALAITAAGFATAVSAQAAQNAATLEVTPGTTVEANVIPNHPAQPANSYFYKYSVTNGGKIVDTIPVKMCLKTSTGDWTSFDVNFSDPNGSTYGVLVPGNTKFTPADLDVDLTKCKDVFIAIDTEPLVLADAAKAEVRQTNISINPEGKNPNNINVNNTLPNIHILYEINPAANDTTCFTTDGDGNLLAACDGTAVTASGSNAGRFAINANKKNIEVATNPGQFYYNILWTNMTGDVQVVNVTFAKTGVAAKGANAIHAYAFPPSFSGVTPEAFQVVNDGIDSLAGGSDDSIEGITVPAGWTLWANYHMEWAGIGSILPAGIATTCGVANQSLSVLGTVTDANGVHTCTSGALGYKK</sequence>